<name>A0A2S5KX55_9PROT</name>
<sequence length="140" mass="16284">MKRNYEIVDGTCLVYEGYELDLHNDFYFKGLDYSIERRQLILHWRRSVGEWVSSNTPQALIIEFDEVSEFRFMPRDAEMPFTEDECINSFGYWVDEKWAEGVIMLQPNQTAESNWLAAIDFMSGAVLAVQSVSANVRVVP</sequence>
<dbReference type="AlphaFoldDB" id="A0A2S5KX55"/>
<accession>A0A2S5KX55</accession>
<organism evidence="1 2">
    <name type="scientific">Proteobacteria bacterium 228</name>
    <dbReference type="NCBI Taxonomy" id="2083153"/>
    <lineage>
        <taxon>Bacteria</taxon>
        <taxon>Pseudomonadati</taxon>
        <taxon>Pseudomonadota</taxon>
    </lineage>
</organism>
<gene>
    <name evidence="1" type="ORF">C4K68_01920</name>
</gene>
<dbReference type="Proteomes" id="UP000238196">
    <property type="component" value="Unassembled WGS sequence"/>
</dbReference>
<protein>
    <submittedName>
        <fullName evidence="1">Uncharacterized protein</fullName>
    </submittedName>
</protein>
<reference evidence="1 2" key="1">
    <citation type="submission" date="2018-02" db="EMBL/GenBank/DDBJ databases">
        <title>novel marine gammaproteobacteria from coastal saline agro ecosystem.</title>
        <authorList>
            <person name="Krishnan R."/>
            <person name="Ramesh Kumar N."/>
        </authorList>
    </citation>
    <scope>NUCLEOTIDE SEQUENCE [LARGE SCALE GENOMIC DNA]</scope>
    <source>
        <strain evidence="1 2">228</strain>
    </source>
</reference>
<evidence type="ECO:0000313" key="2">
    <source>
        <dbReference type="Proteomes" id="UP000238196"/>
    </source>
</evidence>
<comment type="caution">
    <text evidence="1">The sequence shown here is derived from an EMBL/GenBank/DDBJ whole genome shotgun (WGS) entry which is preliminary data.</text>
</comment>
<dbReference type="EMBL" id="PRLP01000006">
    <property type="protein sequence ID" value="PPC79079.1"/>
    <property type="molecule type" value="Genomic_DNA"/>
</dbReference>
<dbReference type="OrthoDB" id="6400584at2"/>
<proteinExistence type="predicted"/>
<evidence type="ECO:0000313" key="1">
    <source>
        <dbReference type="EMBL" id="PPC79079.1"/>
    </source>
</evidence>